<keyword evidence="1" id="KW-0812">Transmembrane</keyword>
<evidence type="ECO:0000313" key="2">
    <source>
        <dbReference type="EMBL" id="MBK0398183.1"/>
    </source>
</evidence>
<accession>A0A8J7M4R7</accession>
<keyword evidence="3" id="KW-1185">Reference proteome</keyword>
<organism evidence="2 3">
    <name type="scientific">Thermohalobaculum xanthum</name>
    <dbReference type="NCBI Taxonomy" id="2753746"/>
    <lineage>
        <taxon>Bacteria</taxon>
        <taxon>Pseudomonadati</taxon>
        <taxon>Pseudomonadota</taxon>
        <taxon>Alphaproteobacteria</taxon>
        <taxon>Rhodobacterales</taxon>
        <taxon>Paracoccaceae</taxon>
        <taxon>Thermohalobaculum</taxon>
    </lineage>
</organism>
<comment type="caution">
    <text evidence="2">The sequence shown here is derived from an EMBL/GenBank/DDBJ whole genome shotgun (WGS) entry which is preliminary data.</text>
</comment>
<protein>
    <submittedName>
        <fullName evidence="2">Uncharacterized protein</fullName>
    </submittedName>
</protein>
<name>A0A8J7M4R7_9RHOB</name>
<reference evidence="2" key="1">
    <citation type="submission" date="2020-12" db="EMBL/GenBank/DDBJ databases">
        <title>Bacterial taxonomy.</title>
        <authorList>
            <person name="Pan X."/>
        </authorList>
    </citation>
    <scope>NUCLEOTIDE SEQUENCE</scope>
    <source>
        <strain evidence="2">M0105</strain>
    </source>
</reference>
<keyword evidence="1" id="KW-1133">Transmembrane helix</keyword>
<dbReference type="EMBL" id="JAEHHL010000001">
    <property type="protein sequence ID" value="MBK0398183.1"/>
    <property type="molecule type" value="Genomic_DNA"/>
</dbReference>
<dbReference type="AlphaFoldDB" id="A0A8J7M4R7"/>
<evidence type="ECO:0000256" key="1">
    <source>
        <dbReference type="SAM" id="Phobius"/>
    </source>
</evidence>
<dbReference type="RefSeq" id="WP_200606942.1">
    <property type="nucleotide sequence ID" value="NZ_JAEHHL010000001.1"/>
</dbReference>
<feature type="transmembrane region" description="Helical" evidence="1">
    <location>
        <begin position="27"/>
        <end position="45"/>
    </location>
</feature>
<dbReference type="Proteomes" id="UP000655420">
    <property type="component" value="Unassembled WGS sequence"/>
</dbReference>
<proteinExistence type="predicted"/>
<evidence type="ECO:0000313" key="3">
    <source>
        <dbReference type="Proteomes" id="UP000655420"/>
    </source>
</evidence>
<sequence length="120" mass="13552">MDPAELTSRLRPPRLPDDFLAVAPQDMVAAFGLGLLLAVLISLPIRRVLRRTEPSRVNLRERLARLLTLPTPLRLLRQAEILHEQGRALEQGEREALYRPGLTVDHARIDARILGQARGR</sequence>
<gene>
    <name evidence="2" type="ORF">H0I76_03195</name>
</gene>
<keyword evidence="1" id="KW-0472">Membrane</keyword>